<dbReference type="InterPro" id="IPR051047">
    <property type="entry name" value="AccD/PCCB"/>
</dbReference>
<dbReference type="InterPro" id="IPR011763">
    <property type="entry name" value="COA_CT_C"/>
</dbReference>
<feature type="domain" description="CoA carboxyltransferase N-terminal" evidence="1">
    <location>
        <begin position="1"/>
        <end position="174"/>
    </location>
</feature>
<dbReference type="PANTHER" id="PTHR43842:SF2">
    <property type="entry name" value="PROPIONYL-COA CARBOXYLASE BETA CHAIN, MITOCHONDRIAL"/>
    <property type="match status" value="1"/>
</dbReference>
<dbReference type="InterPro" id="IPR034733">
    <property type="entry name" value="AcCoA_carboxyl_beta"/>
</dbReference>
<dbReference type="InterPro" id="IPR029045">
    <property type="entry name" value="ClpP/crotonase-like_dom_sf"/>
</dbReference>
<sequence>MEVIMMSNQTQGSARDRIDAILDENSFVEIGAMVTARSTDFNMSDNAVPSDGVITGYGSVEGIPVYIYSQDASVMNGSVGEMHAKKIVNIYDKAIKTGVPVIALVDCAGLRLQESTDALNAFGSIYRKQSLASGVIPQITAVYGNCGGGMAVMAAMSDFTFMEKENAKLFVNSPNALDGNYTAKLDTASAKFQSEESGVADFVGTADEIAEQIRTLVAFLPVNNVDDGAVADVTDNLNRVCADIESEMPDAALALADIADDGMFIEVKKNYAKSVVTGFIKLDGMTIGAVANRTAVFDENGKAAEKFDAVLTSRAAKKAASFVTYCDAFDIPVLTLTNVKGFSATVCSEKSIASNVAALTKAFAGATVPRVNVVVGDAMGSAYVAMNSKATGADIEFAWPQASIGMMDSKLAAKIMYADEISKAADPNALIAEKAAEYDKLQTSVQSAAARGYVDAVIEPADTRKYLISAFEMLASKDETVPYKKHSSK</sequence>
<name>B7ATZ7_9FIRM</name>
<dbReference type="AlphaFoldDB" id="B7ATZ7"/>
<keyword evidence="4" id="KW-1185">Reference proteome</keyword>
<accession>B7ATZ7</accession>
<dbReference type="HOGENOM" id="CLU_018822_6_2_9"/>
<evidence type="ECO:0000313" key="4">
    <source>
        <dbReference type="Proteomes" id="UP000003136"/>
    </source>
</evidence>
<dbReference type="InterPro" id="IPR011762">
    <property type="entry name" value="COA_CT_N"/>
</dbReference>
<dbReference type="GO" id="GO:0009317">
    <property type="term" value="C:acetyl-CoA carboxylase complex"/>
    <property type="evidence" value="ECO:0007669"/>
    <property type="project" value="TreeGrafter"/>
</dbReference>
<evidence type="ECO:0008006" key="5">
    <source>
        <dbReference type="Google" id="ProtNLM"/>
    </source>
</evidence>
<dbReference type="PROSITE" id="PS50989">
    <property type="entry name" value="COA_CT_CTER"/>
    <property type="match status" value="1"/>
</dbReference>
<dbReference type="Pfam" id="PF01039">
    <property type="entry name" value="Carboxyl_trans"/>
    <property type="match status" value="1"/>
</dbReference>
<evidence type="ECO:0000259" key="2">
    <source>
        <dbReference type="PROSITE" id="PS50989"/>
    </source>
</evidence>
<dbReference type="PROSITE" id="PS50980">
    <property type="entry name" value="COA_CT_NTER"/>
    <property type="match status" value="1"/>
</dbReference>
<dbReference type="Gene3D" id="3.90.226.10">
    <property type="entry name" value="2-enoyl-CoA Hydratase, Chain A, domain 1"/>
    <property type="match status" value="2"/>
</dbReference>
<proteinExistence type="predicted"/>
<dbReference type="SUPFAM" id="SSF52096">
    <property type="entry name" value="ClpP/crotonase"/>
    <property type="match status" value="2"/>
</dbReference>
<organism evidence="3 4">
    <name type="scientific">[Bacteroides] pectinophilus ATCC 43243</name>
    <dbReference type="NCBI Taxonomy" id="483218"/>
    <lineage>
        <taxon>Bacteria</taxon>
        <taxon>Bacillati</taxon>
        <taxon>Bacillota</taxon>
        <taxon>Clostridia</taxon>
        <taxon>Eubacteriales</taxon>
    </lineage>
</organism>
<gene>
    <name evidence="3" type="ORF">BACPEC_01619</name>
</gene>
<dbReference type="Proteomes" id="UP000003136">
    <property type="component" value="Unassembled WGS sequence"/>
</dbReference>
<reference evidence="3 4" key="1">
    <citation type="submission" date="2008-11" db="EMBL/GenBank/DDBJ databases">
        <title>Draft genome sequence of Bacteroides pectinophilus (ATCC 43243).</title>
        <authorList>
            <person name="Sudarsanam P."/>
            <person name="Ley R."/>
            <person name="Guruge J."/>
            <person name="Turnbaugh P.J."/>
            <person name="Mahowald M."/>
            <person name="Liep D."/>
            <person name="Gordon J."/>
        </authorList>
    </citation>
    <scope>NUCLEOTIDE SEQUENCE [LARGE SCALE GENOMIC DNA]</scope>
    <source>
        <strain evidence="3 4">ATCC 43243</strain>
    </source>
</reference>
<feature type="domain" description="CoA carboxyltransferase C-terminal" evidence="2">
    <location>
        <begin position="236"/>
        <end position="473"/>
    </location>
</feature>
<evidence type="ECO:0000313" key="3">
    <source>
        <dbReference type="EMBL" id="EEC57131.1"/>
    </source>
</evidence>
<evidence type="ECO:0000259" key="1">
    <source>
        <dbReference type="PROSITE" id="PS50980"/>
    </source>
</evidence>
<dbReference type="eggNOG" id="COG4799">
    <property type="taxonomic scope" value="Bacteria"/>
</dbReference>
<comment type="caution">
    <text evidence="3">The sequence shown here is derived from an EMBL/GenBank/DDBJ whole genome shotgun (WGS) entry which is preliminary data.</text>
</comment>
<dbReference type="EMBL" id="ABVQ01000036">
    <property type="protein sequence ID" value="EEC57131.1"/>
    <property type="molecule type" value="Genomic_DNA"/>
</dbReference>
<protein>
    <recommendedName>
        <fullName evidence="5">Carboxyl transferase</fullName>
    </recommendedName>
</protein>
<dbReference type="PANTHER" id="PTHR43842">
    <property type="entry name" value="PROPIONYL-COA CARBOXYLASE BETA CHAIN"/>
    <property type="match status" value="1"/>
</dbReference>
<dbReference type="STRING" id="483218.BACPEC_01619"/>
<reference evidence="3 4" key="2">
    <citation type="submission" date="2008-11" db="EMBL/GenBank/DDBJ databases">
        <authorList>
            <person name="Fulton L."/>
            <person name="Clifton S."/>
            <person name="Fulton B."/>
            <person name="Xu J."/>
            <person name="Minx P."/>
            <person name="Pepin K.H."/>
            <person name="Johnson M."/>
            <person name="Bhonagiri V."/>
            <person name="Nash W.E."/>
            <person name="Mardis E.R."/>
            <person name="Wilson R.K."/>
        </authorList>
    </citation>
    <scope>NUCLEOTIDE SEQUENCE [LARGE SCALE GENOMIC DNA]</scope>
    <source>
        <strain evidence="3 4">ATCC 43243</strain>
    </source>
</reference>
<dbReference type="GO" id="GO:0004658">
    <property type="term" value="F:propionyl-CoA carboxylase activity"/>
    <property type="evidence" value="ECO:0007669"/>
    <property type="project" value="TreeGrafter"/>
</dbReference>